<dbReference type="Pfam" id="PF00128">
    <property type="entry name" value="Alpha-amylase"/>
    <property type="match status" value="1"/>
</dbReference>
<sequence>MNVTGTYRLQMHEGFGFDDARRQLPYLASLGVSHLYLSPILQAAAGSMHGYDVVDHTRISDELGGREGFEALAEAAHEFDMGIVVDVVPNHMAFVAPEYVNRPLWQVLTDGRDAETAEWFDIDWKAGGGRLGLPILGDDLDAVLEAGEITRDEMEIEGVPQPVLRYYEHVLPIALGTEGDEETSVRDVLDRQHYRLASWRDKENALNYRRFFEVDQLIAVRVEIPEVFEATHALLLELNRAGLVDGFRIDHPDGLADPAGYLDQLHRASRRGTPVWVEKILEGTEELPTTWRCAGTTGYDGMRAITAALVDTDPQVAETITRCWDEAGGEHTVAEAVDAAKRQVVAQSLGPEVERLTRRAREALPEADPERLRQAVVELLVAGEVYRAYVRPDQRLTPEAHERLTTAFAAALEARPDLEPELRELAPLTVAEDDDEAAAADFAVRLQQTWGPVMAKGIEDTTFYRWHRLVALNEVGGDPELLDHGSPEDLHAWARNQEKNWPLGMVALSTHDTKRSEDVRARILAVAGDPESWAECSRVCLERAAEVDIDTPTVHLIWQTILGVGRISRERMEEYLLKALREAKQHTAWVDGDPDYERRVLDFAERVTHEGRLHDAIDRALEKNAEAVRAMVLAQKVLQLTVPGVPDTYQGCEVLELSLVDPDNRRAVAYPDRAELLRAVLDAGVEGELPVVEDLSALDAEKMLVTTTLLRLRRESPELFENAGYAPLEVDAPLLRDHLVGFTRTRSGGFLAGALGRTRGRVVVLVTRAPARLAAAGGWGESVVTLEEGEWTDVLTGTTHTGGDRRVADVLARRPVAVLVQR</sequence>
<dbReference type="Gene3D" id="1.10.150.200">
    <property type="entry name" value="Maltooligosyl trehalose synthase, domain 3"/>
    <property type="match status" value="1"/>
</dbReference>
<gene>
    <name evidence="2" type="primary">treY</name>
    <name evidence="2" type="ORF">MOPEL_005_00020</name>
</gene>
<dbReference type="SUPFAM" id="SSF51445">
    <property type="entry name" value="(Trans)glycosidases"/>
    <property type="match status" value="1"/>
</dbReference>
<dbReference type="Gene3D" id="3.30.1590.10">
    <property type="entry name" value="Maltooligosyl trehalose synthase, domain 2"/>
    <property type="match status" value="1"/>
</dbReference>
<dbReference type="InterPro" id="IPR013797">
    <property type="entry name" value="Maltooligo_trehalose_synth_4"/>
</dbReference>
<proteinExistence type="predicted"/>
<evidence type="ECO:0000313" key="3">
    <source>
        <dbReference type="Proteomes" id="UP000004367"/>
    </source>
</evidence>
<dbReference type="Gene3D" id="1.10.10.470">
    <property type="entry name" value="Maltooligosyl trehalose synthase, domain 4"/>
    <property type="match status" value="1"/>
</dbReference>
<dbReference type="AlphaFoldDB" id="H5UN33"/>
<dbReference type="Proteomes" id="UP000004367">
    <property type="component" value="Unassembled WGS sequence"/>
</dbReference>
<dbReference type="RefSeq" id="WP_009481039.1">
    <property type="nucleotide sequence ID" value="NZ_BAFE01000005.1"/>
</dbReference>
<accession>H5UN33</accession>
<evidence type="ECO:0000313" key="2">
    <source>
        <dbReference type="EMBL" id="GAB47141.1"/>
    </source>
</evidence>
<dbReference type="GO" id="GO:0030980">
    <property type="term" value="P:alpha-glucan catabolic process"/>
    <property type="evidence" value="ECO:0007669"/>
    <property type="project" value="TreeGrafter"/>
</dbReference>
<dbReference type="OrthoDB" id="9761577at2"/>
<dbReference type="CDD" id="cd11336">
    <property type="entry name" value="AmyAc_MTSase"/>
    <property type="match status" value="1"/>
</dbReference>
<dbReference type="EMBL" id="BAFE01000005">
    <property type="protein sequence ID" value="GAB47141.1"/>
    <property type="molecule type" value="Genomic_DNA"/>
</dbReference>
<dbReference type="GO" id="GO:0005992">
    <property type="term" value="P:trehalose biosynthetic process"/>
    <property type="evidence" value="ECO:0007669"/>
    <property type="project" value="TreeGrafter"/>
</dbReference>
<dbReference type="PANTHER" id="PTHR10357:SF216">
    <property type="entry name" value="MALTOOLIGOSYL TREHALOSE SYNTHASE-RELATED"/>
    <property type="match status" value="1"/>
</dbReference>
<dbReference type="InterPro" id="IPR012767">
    <property type="entry name" value="Trehalose_TreY"/>
</dbReference>
<keyword evidence="3" id="KW-1185">Reference proteome</keyword>
<comment type="caution">
    <text evidence="2">The sequence shown here is derived from an EMBL/GenBank/DDBJ whole genome shotgun (WGS) entry which is preliminary data.</text>
</comment>
<organism evidence="2 3">
    <name type="scientific">Mobilicoccus pelagius NBRC 104925</name>
    <dbReference type="NCBI Taxonomy" id="1089455"/>
    <lineage>
        <taxon>Bacteria</taxon>
        <taxon>Bacillati</taxon>
        <taxon>Actinomycetota</taxon>
        <taxon>Actinomycetes</taxon>
        <taxon>Micrococcales</taxon>
        <taxon>Dermatophilaceae</taxon>
        <taxon>Mobilicoccus</taxon>
    </lineage>
</organism>
<evidence type="ECO:0000259" key="1">
    <source>
        <dbReference type="SMART" id="SM00642"/>
    </source>
</evidence>
<dbReference type="InterPro" id="IPR006047">
    <property type="entry name" value="GH13_cat_dom"/>
</dbReference>
<dbReference type="NCBIfam" id="TIGR02401">
    <property type="entry name" value="trehalose_TreY"/>
    <property type="match status" value="1"/>
</dbReference>
<dbReference type="Gene3D" id="3.20.20.80">
    <property type="entry name" value="Glycosidases"/>
    <property type="match status" value="1"/>
</dbReference>
<dbReference type="PANTHER" id="PTHR10357">
    <property type="entry name" value="ALPHA-AMYLASE FAMILY MEMBER"/>
    <property type="match status" value="1"/>
</dbReference>
<dbReference type="GO" id="GO:0047470">
    <property type="term" value="F:(1,4)-alpha-D-glucan 1-alpha-D-glucosylmutase activity"/>
    <property type="evidence" value="ECO:0007669"/>
    <property type="project" value="TreeGrafter"/>
</dbReference>
<dbReference type="SMART" id="SM00642">
    <property type="entry name" value="Aamy"/>
    <property type="match status" value="1"/>
</dbReference>
<dbReference type="STRING" id="1089455.MOPEL_005_00020"/>
<reference evidence="2 3" key="1">
    <citation type="submission" date="2012-02" db="EMBL/GenBank/DDBJ databases">
        <title>Whole genome shotgun sequence of Mobilicoccus pelagius NBRC 104925.</title>
        <authorList>
            <person name="Yoshida Y."/>
            <person name="Hosoyama A."/>
            <person name="Tsuchikane K."/>
            <person name="Katsumata H."/>
            <person name="Yamazaki S."/>
            <person name="Fujita N."/>
        </authorList>
    </citation>
    <scope>NUCLEOTIDE SEQUENCE [LARGE SCALE GENOMIC DNA]</scope>
    <source>
        <strain evidence="2 3">NBRC 104925</strain>
    </source>
</reference>
<protein>
    <submittedName>
        <fullName evidence="2">Maltooligosyl trehalose synthase</fullName>
    </submittedName>
</protein>
<dbReference type="eggNOG" id="COG3280">
    <property type="taxonomic scope" value="Bacteria"/>
</dbReference>
<name>H5UN33_9MICO</name>
<dbReference type="InterPro" id="IPR017853">
    <property type="entry name" value="GH"/>
</dbReference>
<feature type="domain" description="Glycosyl hydrolase family 13 catalytic" evidence="1">
    <location>
        <begin position="16"/>
        <end position="678"/>
    </location>
</feature>